<dbReference type="InterPro" id="IPR051449">
    <property type="entry name" value="ABC-2_transporter_component"/>
</dbReference>
<sequence length="401" mass="42438">MSRPLSFREAVTLVAQREFGQRIRERSFFVSLLITLGIIAVVVLLPRFTDLGSDSYDVALVGEPAGLQEAVSRQADVADVEVSLRSVDDAAEAERLTRDGDIDAYLDGDTVYVDQSLDDSLSAVLQNAYSQVEGARALESAGIDPAEVSEALTSATLRSVTLDPDADERETRGGIAFFGTIILFGQLITYSMWVAMGVVEEKSSRVVEVILSTIPARALLAGKIIGIGLLGLVQLALIGGLGLGIAAALGAVELSGPMISPVLTALGWFVLGFAAYASLSAAAAARISRQEDLQNVTTPVNTLMMVSYFGAFFVFLNPDTPAAGVLSIVPPFSALIMPLRMARGDAAGWEVALALGLMLALIAVLVVLAARVYEGAVLRMGAKVSLKDAWAARRRTSHDHQ</sequence>
<feature type="transmembrane region" description="Helical" evidence="6">
    <location>
        <begin position="258"/>
        <end position="284"/>
    </location>
</feature>
<evidence type="ECO:0000313" key="9">
    <source>
        <dbReference type="Proteomes" id="UP000248764"/>
    </source>
</evidence>
<evidence type="ECO:0000256" key="6">
    <source>
        <dbReference type="SAM" id="Phobius"/>
    </source>
</evidence>
<evidence type="ECO:0000256" key="5">
    <source>
        <dbReference type="ARBA" id="ARBA00023136"/>
    </source>
</evidence>
<comment type="subcellular location">
    <subcellularLocation>
        <location evidence="1">Cell membrane</location>
        <topology evidence="1">Multi-pass membrane protein</topology>
    </subcellularLocation>
</comment>
<dbReference type="PANTHER" id="PTHR30294">
    <property type="entry name" value="MEMBRANE COMPONENT OF ABC TRANSPORTER YHHJ-RELATED"/>
    <property type="match status" value="1"/>
</dbReference>
<dbReference type="PANTHER" id="PTHR30294:SF29">
    <property type="entry name" value="MULTIDRUG ABC TRANSPORTER PERMEASE YBHS-RELATED"/>
    <property type="match status" value="1"/>
</dbReference>
<feature type="transmembrane region" description="Helical" evidence="6">
    <location>
        <begin position="27"/>
        <end position="48"/>
    </location>
</feature>
<reference evidence="8 9" key="1">
    <citation type="submission" date="2018-01" db="EMBL/GenBank/DDBJ databases">
        <title>Draft genome sequence of Jiangella sp. GTF31.</title>
        <authorList>
            <person name="Sahin N."/>
            <person name="Ay H."/>
            <person name="Saygin H."/>
        </authorList>
    </citation>
    <scope>NUCLEOTIDE SEQUENCE [LARGE SCALE GENOMIC DNA]</scope>
    <source>
        <strain evidence="8 9">GTF31</strain>
    </source>
</reference>
<dbReference type="GO" id="GO:0140359">
    <property type="term" value="F:ABC-type transporter activity"/>
    <property type="evidence" value="ECO:0007669"/>
    <property type="project" value="InterPro"/>
</dbReference>
<evidence type="ECO:0000256" key="4">
    <source>
        <dbReference type="ARBA" id="ARBA00022989"/>
    </source>
</evidence>
<dbReference type="GO" id="GO:0005886">
    <property type="term" value="C:plasma membrane"/>
    <property type="evidence" value="ECO:0007669"/>
    <property type="project" value="UniProtKB-SubCell"/>
</dbReference>
<name>A0A2W2AZM8_9ACTN</name>
<evidence type="ECO:0000313" key="8">
    <source>
        <dbReference type="EMBL" id="PZF79202.1"/>
    </source>
</evidence>
<protein>
    <submittedName>
        <fullName evidence="8">ABC transporter permease</fullName>
    </submittedName>
</protein>
<organism evidence="8 9">
    <name type="scientific">Jiangella anatolica</name>
    <dbReference type="NCBI Taxonomy" id="2670374"/>
    <lineage>
        <taxon>Bacteria</taxon>
        <taxon>Bacillati</taxon>
        <taxon>Actinomycetota</taxon>
        <taxon>Actinomycetes</taxon>
        <taxon>Jiangellales</taxon>
        <taxon>Jiangellaceae</taxon>
        <taxon>Jiangella</taxon>
    </lineage>
</organism>
<dbReference type="Pfam" id="PF12698">
    <property type="entry name" value="ABC2_membrane_3"/>
    <property type="match status" value="1"/>
</dbReference>
<proteinExistence type="predicted"/>
<evidence type="ECO:0000259" key="7">
    <source>
        <dbReference type="Pfam" id="PF12698"/>
    </source>
</evidence>
<gene>
    <name evidence="8" type="ORF">C1I92_32325</name>
</gene>
<keyword evidence="9" id="KW-1185">Reference proteome</keyword>
<evidence type="ECO:0000256" key="3">
    <source>
        <dbReference type="ARBA" id="ARBA00022692"/>
    </source>
</evidence>
<keyword evidence="2" id="KW-1003">Cell membrane</keyword>
<keyword evidence="3 6" id="KW-0812">Transmembrane</keyword>
<keyword evidence="5 6" id="KW-0472">Membrane</keyword>
<comment type="caution">
    <text evidence="8">The sequence shown here is derived from an EMBL/GenBank/DDBJ whole genome shotgun (WGS) entry which is preliminary data.</text>
</comment>
<feature type="transmembrane region" description="Helical" evidence="6">
    <location>
        <begin position="175"/>
        <end position="199"/>
    </location>
</feature>
<dbReference type="RefSeq" id="WP_111258742.1">
    <property type="nucleotide sequence ID" value="NZ_POTW01000163.1"/>
</dbReference>
<accession>A0A2W2AZM8</accession>
<dbReference type="InterPro" id="IPR013525">
    <property type="entry name" value="ABC2_TM"/>
</dbReference>
<keyword evidence="4 6" id="KW-1133">Transmembrane helix</keyword>
<dbReference type="Proteomes" id="UP000248764">
    <property type="component" value="Unassembled WGS sequence"/>
</dbReference>
<dbReference type="AlphaFoldDB" id="A0A2W2AZM8"/>
<evidence type="ECO:0000256" key="2">
    <source>
        <dbReference type="ARBA" id="ARBA00022475"/>
    </source>
</evidence>
<feature type="domain" description="ABC-2 type transporter transmembrane" evidence="7">
    <location>
        <begin position="27"/>
        <end position="370"/>
    </location>
</feature>
<feature type="transmembrane region" description="Helical" evidence="6">
    <location>
        <begin position="220"/>
        <end position="252"/>
    </location>
</feature>
<evidence type="ECO:0000256" key="1">
    <source>
        <dbReference type="ARBA" id="ARBA00004651"/>
    </source>
</evidence>
<feature type="transmembrane region" description="Helical" evidence="6">
    <location>
        <begin position="351"/>
        <end position="373"/>
    </location>
</feature>
<dbReference type="EMBL" id="POTW01000163">
    <property type="protein sequence ID" value="PZF79202.1"/>
    <property type="molecule type" value="Genomic_DNA"/>
</dbReference>